<dbReference type="EMBL" id="FODD01000003">
    <property type="protein sequence ID" value="SEN26992.1"/>
    <property type="molecule type" value="Genomic_DNA"/>
</dbReference>
<dbReference type="AlphaFoldDB" id="A0A1H8F5P4"/>
<evidence type="ECO:0000313" key="1">
    <source>
        <dbReference type="EMBL" id="SEN26992.1"/>
    </source>
</evidence>
<dbReference type="Proteomes" id="UP000181951">
    <property type="component" value="Unassembled WGS sequence"/>
</dbReference>
<reference evidence="1 2" key="1">
    <citation type="submission" date="2016-10" db="EMBL/GenBank/DDBJ databases">
        <authorList>
            <person name="de Groot N.N."/>
        </authorList>
    </citation>
    <scope>NUCLEOTIDE SEQUENCE [LARGE SCALE GENOMIC DNA]</scope>
    <source>
        <strain evidence="1 2">CGMCC 4.2026</strain>
    </source>
</reference>
<proteinExistence type="predicted"/>
<dbReference type="STRING" id="310780.SAMN05216267_1003145"/>
<protein>
    <submittedName>
        <fullName evidence="1">Uncharacterized protein</fullName>
    </submittedName>
</protein>
<evidence type="ECO:0000313" key="2">
    <source>
        <dbReference type="Proteomes" id="UP000181951"/>
    </source>
</evidence>
<name>A0A1H8F5P4_9ACTN</name>
<keyword evidence="2" id="KW-1185">Reference proteome</keyword>
<gene>
    <name evidence="1" type="ORF">SAMN05216267_1003145</name>
</gene>
<accession>A0A1H8F5P4</accession>
<organism evidence="1 2">
    <name type="scientific">Actinacidiphila rubida</name>
    <dbReference type="NCBI Taxonomy" id="310780"/>
    <lineage>
        <taxon>Bacteria</taxon>
        <taxon>Bacillati</taxon>
        <taxon>Actinomycetota</taxon>
        <taxon>Actinomycetes</taxon>
        <taxon>Kitasatosporales</taxon>
        <taxon>Streptomycetaceae</taxon>
        <taxon>Actinacidiphila</taxon>
    </lineage>
</organism>
<sequence length="64" mass="6781">MLLHMPLVIALALITFFLSRKGALKISHALACGAFGFYLSDTSLSGSIHAASANLLGMLDQFTI</sequence>
<dbReference type="OrthoDB" id="4257776at2"/>
<dbReference type="RefSeq" id="WP_069464425.1">
    <property type="nucleotide sequence ID" value="NZ_FODD01000003.1"/>
</dbReference>